<feature type="region of interest" description="Disordered" evidence="6">
    <location>
        <begin position="408"/>
        <end position="428"/>
    </location>
</feature>
<feature type="domain" description="Major facilitator superfamily (MFS) profile" evidence="8">
    <location>
        <begin position="25"/>
        <end position="402"/>
    </location>
</feature>
<dbReference type="PANTHER" id="PTHR43124">
    <property type="entry name" value="PURINE EFFLUX PUMP PBUE"/>
    <property type="match status" value="1"/>
</dbReference>
<feature type="transmembrane region" description="Helical" evidence="7">
    <location>
        <begin position="150"/>
        <end position="175"/>
    </location>
</feature>
<protein>
    <submittedName>
        <fullName evidence="9">MFS transporter</fullName>
    </submittedName>
</protein>
<keyword evidence="5 7" id="KW-0472">Membrane</keyword>
<dbReference type="NCBIfam" id="NF033135">
    <property type="entry name" value="cmx_cmrA"/>
    <property type="match status" value="1"/>
</dbReference>
<evidence type="ECO:0000256" key="6">
    <source>
        <dbReference type="SAM" id="MobiDB-lite"/>
    </source>
</evidence>
<organism evidence="9 10">
    <name type="scientific">Pseudonocardia abyssalis</name>
    <dbReference type="NCBI Taxonomy" id="2792008"/>
    <lineage>
        <taxon>Bacteria</taxon>
        <taxon>Bacillati</taxon>
        <taxon>Actinomycetota</taxon>
        <taxon>Actinomycetes</taxon>
        <taxon>Pseudonocardiales</taxon>
        <taxon>Pseudonocardiaceae</taxon>
        <taxon>Pseudonocardia</taxon>
    </lineage>
</organism>
<dbReference type="InterPro" id="IPR020846">
    <property type="entry name" value="MFS_dom"/>
</dbReference>
<comment type="subcellular location">
    <subcellularLocation>
        <location evidence="1">Cell membrane</location>
        <topology evidence="1">Multi-pass membrane protein</topology>
    </subcellularLocation>
</comment>
<feature type="transmembrane region" description="Helical" evidence="7">
    <location>
        <begin position="116"/>
        <end position="138"/>
    </location>
</feature>
<feature type="transmembrane region" description="Helical" evidence="7">
    <location>
        <begin position="352"/>
        <end position="373"/>
    </location>
</feature>
<feature type="transmembrane region" description="Helical" evidence="7">
    <location>
        <begin position="63"/>
        <end position="83"/>
    </location>
</feature>
<dbReference type="RefSeq" id="WP_218603727.1">
    <property type="nucleotide sequence ID" value="NZ_JADQDJ010000152.1"/>
</dbReference>
<accession>A0ABS6UTL7</accession>
<name>A0ABS6UTL7_9PSEU</name>
<feature type="transmembrane region" description="Helical" evidence="7">
    <location>
        <begin position="24"/>
        <end position="43"/>
    </location>
</feature>
<feature type="transmembrane region" description="Helical" evidence="7">
    <location>
        <begin position="379"/>
        <end position="399"/>
    </location>
</feature>
<sequence>MTAPARVLHPYVPDVTTTRSRIPVVVPVLALAIFALGTSEFMIAGLLPELAADLAVTIPQAGYLISAFAVGMIVGAPVMAVLTLHLPWRVTLVGALAVFVAGHVIGALAQDYTVMLVARVGTAVATGAFWAVAAVVTVTSVPAGARTRALSVLLAGLTVAAVAGVPLGTLVGQAFGWRSAFWSVAGLALLGVAGVLATVGERPVGMPAPRLADEVVAFRRGRLWLALTTTAFYQTSVIATFGYIAPLLTEVTGLASGWVPAVLFAYGVGGLVGVLVGGRLGDAHPWSTLFGALAAAGVLLAVVAVAAAVPVVVVSAVLLLGLVAFVAAAPLNGRVFALAGSAPTLASAANTAAFNVGNTLGPLFGGLLIAAGLGYTAPAWLGVGLAAVAVGLGAVSWSLDRRSLWRAGSVPEPAEPPGPLLPGGEIEP</sequence>
<dbReference type="EMBL" id="JADQDK010000001">
    <property type="protein sequence ID" value="MBW0135604.1"/>
    <property type="molecule type" value="Genomic_DNA"/>
</dbReference>
<keyword evidence="10" id="KW-1185">Reference proteome</keyword>
<evidence type="ECO:0000256" key="2">
    <source>
        <dbReference type="ARBA" id="ARBA00022475"/>
    </source>
</evidence>
<proteinExistence type="predicted"/>
<feature type="transmembrane region" description="Helical" evidence="7">
    <location>
        <begin position="90"/>
        <end position="110"/>
    </location>
</feature>
<feature type="transmembrane region" description="Helical" evidence="7">
    <location>
        <begin position="221"/>
        <end position="245"/>
    </location>
</feature>
<evidence type="ECO:0000256" key="1">
    <source>
        <dbReference type="ARBA" id="ARBA00004651"/>
    </source>
</evidence>
<comment type="caution">
    <text evidence="9">The sequence shown here is derived from an EMBL/GenBank/DDBJ whole genome shotgun (WGS) entry which is preliminary data.</text>
</comment>
<dbReference type="PANTHER" id="PTHR43124:SF3">
    <property type="entry name" value="CHLORAMPHENICOL EFFLUX PUMP RV0191"/>
    <property type="match status" value="1"/>
</dbReference>
<dbReference type="Pfam" id="PF07690">
    <property type="entry name" value="MFS_1"/>
    <property type="match status" value="1"/>
</dbReference>
<evidence type="ECO:0000256" key="4">
    <source>
        <dbReference type="ARBA" id="ARBA00022989"/>
    </source>
</evidence>
<reference evidence="9 10" key="1">
    <citation type="submission" date="2020-11" db="EMBL/GenBank/DDBJ databases">
        <title>Pseudonocardia abyssalis sp. nov. and Pseudonocardia oceani sp. nov., description and phylogenomic analysis of two novel actinomycetes isolated from the deep Southern Ocean.</title>
        <authorList>
            <person name="Parra J."/>
        </authorList>
    </citation>
    <scope>NUCLEOTIDE SEQUENCE [LARGE SCALE GENOMIC DNA]</scope>
    <source>
        <strain evidence="9 10">KRD-168</strain>
    </source>
</reference>
<evidence type="ECO:0000256" key="5">
    <source>
        <dbReference type="ARBA" id="ARBA00023136"/>
    </source>
</evidence>
<feature type="transmembrane region" description="Helical" evidence="7">
    <location>
        <begin position="313"/>
        <end position="331"/>
    </location>
</feature>
<feature type="transmembrane region" description="Helical" evidence="7">
    <location>
        <begin position="289"/>
        <end position="307"/>
    </location>
</feature>
<evidence type="ECO:0000313" key="9">
    <source>
        <dbReference type="EMBL" id="MBW0135604.1"/>
    </source>
</evidence>
<gene>
    <name evidence="9" type="ORF">I4I81_15240</name>
</gene>
<evidence type="ECO:0000259" key="8">
    <source>
        <dbReference type="PROSITE" id="PS50850"/>
    </source>
</evidence>
<evidence type="ECO:0000313" key="10">
    <source>
        <dbReference type="Proteomes" id="UP000694287"/>
    </source>
</evidence>
<evidence type="ECO:0000256" key="7">
    <source>
        <dbReference type="SAM" id="Phobius"/>
    </source>
</evidence>
<dbReference type="Proteomes" id="UP000694287">
    <property type="component" value="Unassembled WGS sequence"/>
</dbReference>
<keyword evidence="2" id="KW-1003">Cell membrane</keyword>
<dbReference type="PROSITE" id="PS50850">
    <property type="entry name" value="MFS"/>
    <property type="match status" value="1"/>
</dbReference>
<keyword evidence="3 7" id="KW-0812">Transmembrane</keyword>
<dbReference type="InterPro" id="IPR050189">
    <property type="entry name" value="MFS_Efflux_Transporters"/>
</dbReference>
<evidence type="ECO:0000256" key="3">
    <source>
        <dbReference type="ARBA" id="ARBA00022692"/>
    </source>
</evidence>
<dbReference type="CDD" id="cd17324">
    <property type="entry name" value="MFS_NepI_like"/>
    <property type="match status" value="1"/>
</dbReference>
<keyword evidence="4 7" id="KW-1133">Transmembrane helix</keyword>
<feature type="transmembrane region" description="Helical" evidence="7">
    <location>
        <begin position="257"/>
        <end position="277"/>
    </location>
</feature>
<dbReference type="InterPro" id="IPR011701">
    <property type="entry name" value="MFS"/>
</dbReference>
<feature type="transmembrane region" description="Helical" evidence="7">
    <location>
        <begin position="181"/>
        <end position="200"/>
    </location>
</feature>